<comment type="caution">
    <text evidence="3">The sequence shown here is derived from an EMBL/GenBank/DDBJ whole genome shotgun (WGS) entry which is preliminary data.</text>
</comment>
<proteinExistence type="predicted"/>
<sequence>MSMTLAVLAAATAVTPAPADTAAARAIIRQCEGKENFSDPAPPARIFGNVWYVGTCNVSVLLITGPQGHILVDAAVEEAVPQILANIRKLGFNPKDIGLIVSSHEHFDHVGGLAALEKATGARFVATAEAAKVIRSGKVSPADPQAQEIHGSRPARVDFALKTGDVFSVGPLKITAFQTPGHTEGSTSWHWKSCEGTDCRTITYVDSLTALPLGTYRFADHPERVAMFRKTFAQVEALECGVLLTPHPSASAMFERMSGSEPLADPDACKALAAGARDRLEKALEK</sequence>
<evidence type="ECO:0000313" key="4">
    <source>
        <dbReference type="Proteomes" id="UP000031338"/>
    </source>
</evidence>
<evidence type="ECO:0000313" key="3">
    <source>
        <dbReference type="EMBL" id="KHS46795.1"/>
    </source>
</evidence>
<protein>
    <submittedName>
        <fullName evidence="3">Beta-lactamase-like protein</fullName>
    </submittedName>
</protein>
<dbReference type="Pfam" id="PF00753">
    <property type="entry name" value="Lactamase_B"/>
    <property type="match status" value="1"/>
</dbReference>
<dbReference type="CDD" id="cd16315">
    <property type="entry name" value="EVM-1-like_MBL-B3"/>
    <property type="match status" value="1"/>
</dbReference>
<accession>A0A0B9ABT8</accession>
<dbReference type="NCBIfam" id="NF012229">
    <property type="entry name" value="bla_class_B_core"/>
    <property type="match status" value="1"/>
</dbReference>
<reference evidence="3 4" key="1">
    <citation type="submission" date="2014-10" db="EMBL/GenBank/DDBJ databases">
        <title>Draft genome sequence of Novosphingobium subterraneum DSM 12447.</title>
        <authorList>
            <person name="Gan H.M."/>
            <person name="Gan H.Y."/>
            <person name="Savka M.A."/>
        </authorList>
    </citation>
    <scope>NUCLEOTIDE SEQUENCE [LARGE SCALE GENOMIC DNA]</scope>
    <source>
        <strain evidence="3 4">DSM 12447</strain>
    </source>
</reference>
<dbReference type="EMBL" id="JRVC01000008">
    <property type="protein sequence ID" value="KHS46795.1"/>
    <property type="molecule type" value="Genomic_DNA"/>
</dbReference>
<feature type="signal peptide" evidence="1">
    <location>
        <begin position="1"/>
        <end position="19"/>
    </location>
</feature>
<keyword evidence="4" id="KW-1185">Reference proteome</keyword>
<dbReference type="InterPro" id="IPR050855">
    <property type="entry name" value="NDM-1-like"/>
</dbReference>
<dbReference type="Gene3D" id="3.60.15.10">
    <property type="entry name" value="Ribonuclease Z/Hydroxyacylglutathione hydrolase-like"/>
    <property type="match status" value="1"/>
</dbReference>
<feature type="domain" description="Metallo-beta-lactamase" evidence="2">
    <location>
        <begin position="57"/>
        <end position="247"/>
    </location>
</feature>
<evidence type="ECO:0000256" key="1">
    <source>
        <dbReference type="SAM" id="SignalP"/>
    </source>
</evidence>
<dbReference type="SMART" id="SM00849">
    <property type="entry name" value="Lactamase_B"/>
    <property type="match status" value="1"/>
</dbReference>
<dbReference type="SUPFAM" id="SSF56281">
    <property type="entry name" value="Metallo-hydrolase/oxidoreductase"/>
    <property type="match status" value="1"/>
</dbReference>
<dbReference type="PANTHER" id="PTHR42951">
    <property type="entry name" value="METALLO-BETA-LACTAMASE DOMAIN-CONTAINING"/>
    <property type="match status" value="1"/>
</dbReference>
<dbReference type="PANTHER" id="PTHR42951:SF17">
    <property type="entry name" value="METALLO-BETA-LACTAMASE DOMAIN-CONTAINING PROTEIN"/>
    <property type="match status" value="1"/>
</dbReference>
<evidence type="ECO:0000259" key="2">
    <source>
        <dbReference type="SMART" id="SM00849"/>
    </source>
</evidence>
<feature type="chain" id="PRO_5002141413" evidence="1">
    <location>
        <begin position="20"/>
        <end position="286"/>
    </location>
</feature>
<keyword evidence="1" id="KW-0732">Signal</keyword>
<dbReference type="STRING" id="48936.NJ75_02031"/>
<name>A0A0B9ABT8_9SPHN</name>
<dbReference type="InterPro" id="IPR001279">
    <property type="entry name" value="Metallo-B-lactamas"/>
</dbReference>
<dbReference type="InterPro" id="IPR036866">
    <property type="entry name" value="RibonucZ/Hydroxyglut_hydro"/>
</dbReference>
<dbReference type="NCBIfam" id="NF033105">
    <property type="entry name" value="bla_subclass_B3"/>
    <property type="match status" value="1"/>
</dbReference>
<dbReference type="PATRIC" id="fig|48936.3.peg.2039"/>
<gene>
    <name evidence="3" type="ORF">NJ75_02031</name>
</gene>
<dbReference type="Proteomes" id="UP000031338">
    <property type="component" value="Unassembled WGS sequence"/>
</dbReference>
<dbReference type="RefSeq" id="WP_039333985.1">
    <property type="nucleotide sequence ID" value="NZ_JRVC01000008.1"/>
</dbReference>
<dbReference type="AlphaFoldDB" id="A0A0B9ABT8"/>
<organism evidence="3 4">
    <name type="scientific">Novosphingobium subterraneum</name>
    <dbReference type="NCBI Taxonomy" id="48936"/>
    <lineage>
        <taxon>Bacteria</taxon>
        <taxon>Pseudomonadati</taxon>
        <taxon>Pseudomonadota</taxon>
        <taxon>Alphaproteobacteria</taxon>
        <taxon>Sphingomonadales</taxon>
        <taxon>Sphingomonadaceae</taxon>
        <taxon>Novosphingobium</taxon>
    </lineage>
</organism>